<evidence type="ECO:0008006" key="4">
    <source>
        <dbReference type="Google" id="ProtNLM"/>
    </source>
</evidence>
<evidence type="ECO:0000313" key="2">
    <source>
        <dbReference type="EMBL" id="WPJ97809.1"/>
    </source>
</evidence>
<feature type="region of interest" description="Disordered" evidence="1">
    <location>
        <begin position="149"/>
        <end position="191"/>
    </location>
</feature>
<evidence type="ECO:0000313" key="3">
    <source>
        <dbReference type="Proteomes" id="UP001324993"/>
    </source>
</evidence>
<evidence type="ECO:0000256" key="1">
    <source>
        <dbReference type="SAM" id="MobiDB-lite"/>
    </source>
</evidence>
<organism evidence="2 3">
    <name type="scientific">Coraliomargarita algicola</name>
    <dbReference type="NCBI Taxonomy" id="3092156"/>
    <lineage>
        <taxon>Bacteria</taxon>
        <taxon>Pseudomonadati</taxon>
        <taxon>Verrucomicrobiota</taxon>
        <taxon>Opitutia</taxon>
        <taxon>Puniceicoccales</taxon>
        <taxon>Coraliomargaritaceae</taxon>
        <taxon>Coraliomargarita</taxon>
    </lineage>
</organism>
<sequence length="429" mass="48823">MNYIRFRYNYYSIGQGLFSSGALLDPYKQKPKYLWVYDCGSASKGAFGTKAQNIDHSLDKLSRVGRKTETIDLLTLSHFDKDHVNGVVQLLTRFRVKILLLPYLGLTERLLIALGSESDGDTAEILDFLIDPASYLTEHAPKGIERIVFVPPSSGDTAPPAEGEYPPESPDRDKENREVEPRYFSEQKPPEDDTLVRHAPGLIAKSGEKTQVEYLGADTGITISPFWEFIPYNEKRIQAIPTSFKNQVMQLKDQLLNNSKSAIAQLRSLYDSTFGSDGPSRNDISLFLYCGPIYSTWRNPSIYGVYGGEKYMARRWIRNHRFHYASGVRMVSQLYTGDGYLDTLDRINALKEHLGVERWTAISVFQVMHHGSRKNWCPQVGPEFRDLCLKVCCSDPSHYGHPHQEVKNDLRPLFQVNLNPLTIEGRLYL</sequence>
<dbReference type="InterPro" id="IPR036866">
    <property type="entry name" value="RibonucZ/Hydroxyglut_hydro"/>
</dbReference>
<dbReference type="SUPFAM" id="SSF56281">
    <property type="entry name" value="Metallo-hydrolase/oxidoreductase"/>
    <property type="match status" value="1"/>
</dbReference>
<dbReference type="RefSeq" id="WP_319834630.1">
    <property type="nucleotide sequence ID" value="NZ_CP138858.1"/>
</dbReference>
<proteinExistence type="predicted"/>
<feature type="compositionally biased region" description="Basic and acidic residues" evidence="1">
    <location>
        <begin position="169"/>
        <end position="191"/>
    </location>
</feature>
<keyword evidence="3" id="KW-1185">Reference proteome</keyword>
<reference evidence="2 3" key="1">
    <citation type="submission" date="2023-11" db="EMBL/GenBank/DDBJ databases">
        <title>Coraliomargarita sp. nov., isolated from marine algae.</title>
        <authorList>
            <person name="Lee J.K."/>
            <person name="Baek J.H."/>
            <person name="Kim J.M."/>
            <person name="Choi D.G."/>
            <person name="Jeon C.O."/>
        </authorList>
    </citation>
    <scope>NUCLEOTIDE SEQUENCE [LARGE SCALE GENOMIC DNA]</scope>
    <source>
        <strain evidence="2 3">J2-16</strain>
    </source>
</reference>
<dbReference type="EMBL" id="CP138858">
    <property type="protein sequence ID" value="WPJ97809.1"/>
    <property type="molecule type" value="Genomic_DNA"/>
</dbReference>
<dbReference type="Gene3D" id="3.60.15.10">
    <property type="entry name" value="Ribonuclease Z/Hydroxyacylglutathione hydrolase-like"/>
    <property type="match status" value="1"/>
</dbReference>
<name>A0ABZ0RRD9_9BACT</name>
<gene>
    <name evidence="2" type="ORF">SH580_08800</name>
</gene>
<dbReference type="Proteomes" id="UP001324993">
    <property type="component" value="Chromosome"/>
</dbReference>
<protein>
    <recommendedName>
        <fullName evidence="4">Metallo-beta-lactamase domain-containing protein</fullName>
    </recommendedName>
</protein>
<accession>A0ABZ0RRD9</accession>